<feature type="region of interest" description="Disordered" evidence="1">
    <location>
        <begin position="281"/>
        <end position="302"/>
    </location>
</feature>
<protein>
    <recommendedName>
        <fullName evidence="2">ADYC domain-containing protein</fullName>
    </recommendedName>
</protein>
<feature type="region of interest" description="Disordered" evidence="1">
    <location>
        <begin position="1"/>
        <end position="64"/>
    </location>
</feature>
<evidence type="ECO:0000313" key="4">
    <source>
        <dbReference type="Proteomes" id="UP000075260"/>
    </source>
</evidence>
<dbReference type="EMBL" id="JEMA01000426">
    <property type="protein sequence ID" value="KYF70090.1"/>
    <property type="molecule type" value="Genomic_DNA"/>
</dbReference>
<accession>A0A150QQ62</accession>
<dbReference type="InterPro" id="IPR045426">
    <property type="entry name" value="ADYC"/>
</dbReference>
<sequence>MAAASTAVVAGCGQQPPTGPVLVNASPPAAPRPEPPTPAAPLAPEESAVTPVPRPQAPTYNGGGLEEVAYIEGRVQDLEGSKDPVFRATALSSDGNTIKLAVQKVATDPCVQVPLYTVKKLKADGSVDEKTDLCEGESYPESPREACDSDSVLTGKAIAVPGYWDRLAGKYQTECPAGQCRFTLSCITGSVAKCVHWGYVPGRTHGTEELLPYFQACVHASRAHYLDDGKSFTCNRTPVDMFDKLGIQRPRPQQGMRFESLWRKDRLHCLAKTRYAHCDDELAGGPRPNPSECLDPSGKPPELWPKDALVGISSRLHEAADCPSNPKHCPR</sequence>
<evidence type="ECO:0000256" key="1">
    <source>
        <dbReference type="SAM" id="MobiDB-lite"/>
    </source>
</evidence>
<gene>
    <name evidence="3" type="ORF">BE15_00805</name>
</gene>
<comment type="caution">
    <text evidence="3">The sequence shown here is derived from an EMBL/GenBank/DDBJ whole genome shotgun (WGS) entry which is preliminary data.</text>
</comment>
<evidence type="ECO:0000259" key="2">
    <source>
        <dbReference type="Pfam" id="PF20032"/>
    </source>
</evidence>
<dbReference type="Proteomes" id="UP000075260">
    <property type="component" value="Unassembled WGS sequence"/>
</dbReference>
<feature type="compositionally biased region" description="Pro residues" evidence="1">
    <location>
        <begin position="28"/>
        <end position="41"/>
    </location>
</feature>
<feature type="domain" description="ADYC" evidence="2">
    <location>
        <begin position="94"/>
        <end position="275"/>
    </location>
</feature>
<reference evidence="3 4" key="1">
    <citation type="submission" date="2014-02" db="EMBL/GenBank/DDBJ databases">
        <title>The small core and large imbalanced accessory genome model reveals a collaborative survival strategy of Sorangium cellulosum strains in nature.</title>
        <authorList>
            <person name="Han K."/>
            <person name="Peng R."/>
            <person name="Blom J."/>
            <person name="Li Y.-Z."/>
        </authorList>
    </citation>
    <scope>NUCLEOTIDE SEQUENCE [LARGE SCALE GENOMIC DNA]</scope>
    <source>
        <strain evidence="3 4">So0008-312</strain>
    </source>
</reference>
<organism evidence="3 4">
    <name type="scientific">Sorangium cellulosum</name>
    <name type="common">Polyangium cellulosum</name>
    <dbReference type="NCBI Taxonomy" id="56"/>
    <lineage>
        <taxon>Bacteria</taxon>
        <taxon>Pseudomonadati</taxon>
        <taxon>Myxococcota</taxon>
        <taxon>Polyangia</taxon>
        <taxon>Polyangiales</taxon>
        <taxon>Polyangiaceae</taxon>
        <taxon>Sorangium</taxon>
    </lineage>
</organism>
<proteinExistence type="predicted"/>
<dbReference type="AlphaFoldDB" id="A0A150QQ62"/>
<dbReference type="Pfam" id="PF20032">
    <property type="entry name" value="ADYC"/>
    <property type="match status" value="1"/>
</dbReference>
<evidence type="ECO:0000313" key="3">
    <source>
        <dbReference type="EMBL" id="KYF70090.1"/>
    </source>
</evidence>
<name>A0A150QQ62_SORCE</name>